<reference evidence="8" key="1">
    <citation type="journal article" date="2020" name="mSystems">
        <title>Genome- and Community-Level Interaction Insights into Carbon Utilization and Element Cycling Functions of Hydrothermarchaeota in Hydrothermal Sediment.</title>
        <authorList>
            <person name="Zhou Z."/>
            <person name="Liu Y."/>
            <person name="Xu W."/>
            <person name="Pan J."/>
            <person name="Luo Z.H."/>
            <person name="Li M."/>
        </authorList>
    </citation>
    <scope>NUCLEOTIDE SEQUENCE</scope>
    <source>
        <strain evidence="8">SpSt-997</strain>
    </source>
</reference>
<dbReference type="PANTHER" id="PTHR38459:SF1">
    <property type="entry name" value="PROPHAGE BACTOPRENOL-LINKED GLUCOSE TRANSLOCASE HOMOLOG"/>
    <property type="match status" value="1"/>
</dbReference>
<feature type="transmembrane region" description="Helical" evidence="6">
    <location>
        <begin position="27"/>
        <end position="44"/>
    </location>
</feature>
<dbReference type="GO" id="GO:0005886">
    <property type="term" value="C:plasma membrane"/>
    <property type="evidence" value="ECO:0007669"/>
    <property type="project" value="TreeGrafter"/>
</dbReference>
<evidence type="ECO:0000256" key="1">
    <source>
        <dbReference type="ARBA" id="ARBA00004141"/>
    </source>
</evidence>
<dbReference type="InterPro" id="IPR051401">
    <property type="entry name" value="GtrA_CellWall_Glycosyl"/>
</dbReference>
<dbReference type="PANTHER" id="PTHR38459">
    <property type="entry name" value="PROPHAGE BACTOPRENOL-LINKED GLUCOSE TRANSLOCASE HOMOLOG"/>
    <property type="match status" value="1"/>
</dbReference>
<evidence type="ECO:0000256" key="4">
    <source>
        <dbReference type="ARBA" id="ARBA00022989"/>
    </source>
</evidence>
<comment type="subcellular location">
    <subcellularLocation>
        <location evidence="1">Membrane</location>
        <topology evidence="1">Multi-pass membrane protein</topology>
    </subcellularLocation>
</comment>
<comment type="caution">
    <text evidence="8">The sequence shown here is derived from an EMBL/GenBank/DDBJ whole genome shotgun (WGS) entry which is preliminary data.</text>
</comment>
<dbReference type="InterPro" id="IPR007267">
    <property type="entry name" value="GtrA_DPMS_TM"/>
</dbReference>
<dbReference type="GO" id="GO:0000271">
    <property type="term" value="P:polysaccharide biosynthetic process"/>
    <property type="evidence" value="ECO:0007669"/>
    <property type="project" value="InterPro"/>
</dbReference>
<proteinExistence type="inferred from homology"/>
<evidence type="ECO:0000256" key="6">
    <source>
        <dbReference type="SAM" id="Phobius"/>
    </source>
</evidence>
<evidence type="ECO:0000259" key="7">
    <source>
        <dbReference type="Pfam" id="PF04138"/>
    </source>
</evidence>
<protein>
    <submittedName>
        <fullName evidence="8">GtrA family protein</fullName>
    </submittedName>
</protein>
<keyword evidence="3 6" id="KW-0812">Transmembrane</keyword>
<feature type="transmembrane region" description="Helical" evidence="6">
    <location>
        <begin position="56"/>
        <end position="76"/>
    </location>
</feature>
<evidence type="ECO:0000256" key="2">
    <source>
        <dbReference type="ARBA" id="ARBA00009399"/>
    </source>
</evidence>
<feature type="domain" description="GtrA/DPMS transmembrane" evidence="7">
    <location>
        <begin position="33"/>
        <end position="150"/>
    </location>
</feature>
<dbReference type="EMBL" id="DTQM01000068">
    <property type="protein sequence ID" value="HGC42278.1"/>
    <property type="molecule type" value="Genomic_DNA"/>
</dbReference>
<keyword evidence="5 6" id="KW-0472">Membrane</keyword>
<dbReference type="Pfam" id="PF04138">
    <property type="entry name" value="GtrA_DPMS_TM"/>
    <property type="match status" value="1"/>
</dbReference>
<dbReference type="AlphaFoldDB" id="A0A8J4H9L7"/>
<accession>A0A8J4H9L7</accession>
<comment type="similarity">
    <text evidence="2">Belongs to the GtrA family.</text>
</comment>
<keyword evidence="4 6" id="KW-1133">Transmembrane helix</keyword>
<evidence type="ECO:0000256" key="5">
    <source>
        <dbReference type="ARBA" id="ARBA00023136"/>
    </source>
</evidence>
<name>A0A8J4H9L7_9PROT</name>
<evidence type="ECO:0000256" key="3">
    <source>
        <dbReference type="ARBA" id="ARBA00022692"/>
    </source>
</evidence>
<gene>
    <name evidence="8" type="ORF">ENY07_03510</name>
</gene>
<organism evidence="8">
    <name type="scientific">Acidicaldus sp</name>
    <dbReference type="NCBI Taxonomy" id="1872105"/>
    <lineage>
        <taxon>Bacteria</taxon>
        <taxon>Pseudomonadati</taxon>
        <taxon>Pseudomonadota</taxon>
        <taxon>Alphaproteobacteria</taxon>
        <taxon>Acetobacterales</taxon>
        <taxon>Acetobacteraceae</taxon>
        <taxon>Acidicaldus</taxon>
    </lineage>
</organism>
<feature type="transmembrane region" description="Helical" evidence="6">
    <location>
        <begin position="124"/>
        <end position="144"/>
    </location>
</feature>
<feature type="transmembrane region" description="Helical" evidence="6">
    <location>
        <begin position="97"/>
        <end position="118"/>
    </location>
</feature>
<evidence type="ECO:0000313" key="8">
    <source>
        <dbReference type="EMBL" id="HGC42278.1"/>
    </source>
</evidence>
<sequence length="151" mass="15939">MEAALARLAALLPAPARRMVSPARLRLLAEFVRFGTVGTFGFVIDTATVYALARPLGLYGAGAAAYLVAASANWALNRAWTFRGRGRGAAHWQWARFISSNALGFLVNRGAYAALIAFSPSAHAHPVLAVAAGAIAGLGLNFAASRHFVFR</sequence>